<reference evidence="8" key="1">
    <citation type="submission" date="2023-02" db="EMBL/GenBank/DDBJ databases">
        <title>Genome of toxic invasive species Heracleum sosnowskyi carries increased number of genes despite the absence of recent whole-genome duplications.</title>
        <authorList>
            <person name="Schelkunov M."/>
            <person name="Shtratnikova V."/>
            <person name="Makarenko M."/>
            <person name="Klepikova A."/>
            <person name="Omelchenko D."/>
            <person name="Novikova G."/>
            <person name="Obukhova E."/>
            <person name="Bogdanov V."/>
            <person name="Penin A."/>
            <person name="Logacheva M."/>
        </authorList>
    </citation>
    <scope>NUCLEOTIDE SEQUENCE</scope>
    <source>
        <strain evidence="8">Hsosn_3</strain>
        <tissue evidence="8">Leaf</tissue>
    </source>
</reference>
<evidence type="ECO:0000259" key="7">
    <source>
        <dbReference type="PROSITE" id="PS50888"/>
    </source>
</evidence>
<keyword evidence="5" id="KW-0539">Nucleus</keyword>
<dbReference type="Proteomes" id="UP001237642">
    <property type="component" value="Unassembled WGS sequence"/>
</dbReference>
<dbReference type="GO" id="GO:0006879">
    <property type="term" value="P:intracellular iron ion homeostasis"/>
    <property type="evidence" value="ECO:0007669"/>
    <property type="project" value="InterPro"/>
</dbReference>
<dbReference type="PROSITE" id="PS50888">
    <property type="entry name" value="BHLH"/>
    <property type="match status" value="1"/>
</dbReference>
<sequence length="241" mass="27084">MNSSSMDIDSTDTCSNWLFDYGIVEDISTVHFPPPPTIAFSWPINSSSNASAEIDCSLVDFEGVKEAASRKRVRSDSSNAAYGSKACREKLRRDRLNERFMELDSILEPGRPPKTDKTAILSDAVRMVRQLQNEAQKLKESNEELQEKIKELKAEKNELRDEKQRIKMEKEKLEQHVKSFSTQPGFLPHPSTLGPAFSAQGQAAENKLMPFVGYPGLAMWQFMPPAVVDTSQDHVLRPPVA</sequence>
<evidence type="ECO:0000313" key="9">
    <source>
        <dbReference type="EMBL" id="KAK1389005.1"/>
    </source>
</evidence>
<dbReference type="EMBL" id="JAUIZM010000004">
    <property type="protein sequence ID" value="KAK1389005.1"/>
    <property type="molecule type" value="Genomic_DNA"/>
</dbReference>
<keyword evidence="2" id="KW-0805">Transcription regulation</keyword>
<evidence type="ECO:0000256" key="6">
    <source>
        <dbReference type="SAM" id="Coils"/>
    </source>
</evidence>
<dbReference type="GO" id="GO:0000976">
    <property type="term" value="F:transcription cis-regulatory region binding"/>
    <property type="evidence" value="ECO:0007669"/>
    <property type="project" value="UniProtKB-ARBA"/>
</dbReference>
<name>A0AAD8IR93_9APIA</name>
<dbReference type="Gene3D" id="4.10.280.10">
    <property type="entry name" value="Helix-loop-helix DNA-binding domain"/>
    <property type="match status" value="1"/>
</dbReference>
<feature type="coiled-coil region" evidence="6">
    <location>
        <begin position="121"/>
        <end position="183"/>
    </location>
</feature>
<keyword evidence="6" id="KW-0175">Coiled coil</keyword>
<dbReference type="GO" id="GO:0005634">
    <property type="term" value="C:nucleus"/>
    <property type="evidence" value="ECO:0007669"/>
    <property type="project" value="UniProtKB-SubCell"/>
</dbReference>
<keyword evidence="4" id="KW-0804">Transcription</keyword>
<evidence type="ECO:0000256" key="2">
    <source>
        <dbReference type="ARBA" id="ARBA00023015"/>
    </source>
</evidence>
<dbReference type="EMBL" id="JAUIZM010000004">
    <property type="protein sequence ID" value="KAK1388992.1"/>
    <property type="molecule type" value="Genomic_DNA"/>
</dbReference>
<dbReference type="InterPro" id="IPR044818">
    <property type="entry name" value="ILR3-like"/>
</dbReference>
<keyword evidence="3" id="KW-0238">DNA-binding</keyword>
<evidence type="ECO:0000313" key="10">
    <source>
        <dbReference type="Proteomes" id="UP001237642"/>
    </source>
</evidence>
<evidence type="ECO:0000256" key="5">
    <source>
        <dbReference type="ARBA" id="ARBA00023242"/>
    </source>
</evidence>
<keyword evidence="10" id="KW-1185">Reference proteome</keyword>
<accession>A0AAD8IR93</accession>
<dbReference type="CDD" id="cd11446">
    <property type="entry name" value="bHLH_AtILR3_like"/>
    <property type="match status" value="1"/>
</dbReference>
<dbReference type="SUPFAM" id="SSF47459">
    <property type="entry name" value="HLH, helix-loop-helix DNA-binding domain"/>
    <property type="match status" value="1"/>
</dbReference>
<evidence type="ECO:0000256" key="3">
    <source>
        <dbReference type="ARBA" id="ARBA00023125"/>
    </source>
</evidence>
<dbReference type="Pfam" id="PF00010">
    <property type="entry name" value="HLH"/>
    <property type="match status" value="1"/>
</dbReference>
<organism evidence="8 10">
    <name type="scientific">Heracleum sosnowskyi</name>
    <dbReference type="NCBI Taxonomy" id="360622"/>
    <lineage>
        <taxon>Eukaryota</taxon>
        <taxon>Viridiplantae</taxon>
        <taxon>Streptophyta</taxon>
        <taxon>Embryophyta</taxon>
        <taxon>Tracheophyta</taxon>
        <taxon>Spermatophyta</taxon>
        <taxon>Magnoliopsida</taxon>
        <taxon>eudicotyledons</taxon>
        <taxon>Gunneridae</taxon>
        <taxon>Pentapetalae</taxon>
        <taxon>asterids</taxon>
        <taxon>campanulids</taxon>
        <taxon>Apiales</taxon>
        <taxon>Apiaceae</taxon>
        <taxon>Apioideae</taxon>
        <taxon>apioid superclade</taxon>
        <taxon>Tordylieae</taxon>
        <taxon>Tordyliinae</taxon>
        <taxon>Heracleum</taxon>
    </lineage>
</organism>
<reference evidence="8" key="2">
    <citation type="submission" date="2023-05" db="EMBL/GenBank/DDBJ databases">
        <authorList>
            <person name="Schelkunov M.I."/>
        </authorList>
    </citation>
    <scope>NUCLEOTIDE SEQUENCE</scope>
    <source>
        <strain evidence="8">Hsosn_3</strain>
        <tissue evidence="8">Leaf</tissue>
    </source>
</reference>
<comment type="subcellular location">
    <subcellularLocation>
        <location evidence="1">Nucleus</location>
    </subcellularLocation>
</comment>
<evidence type="ECO:0000313" key="8">
    <source>
        <dbReference type="EMBL" id="KAK1388992.1"/>
    </source>
</evidence>
<dbReference type="InterPro" id="IPR011598">
    <property type="entry name" value="bHLH_dom"/>
</dbReference>
<comment type="caution">
    <text evidence="8">The sequence shown here is derived from an EMBL/GenBank/DDBJ whole genome shotgun (WGS) entry which is preliminary data.</text>
</comment>
<proteinExistence type="predicted"/>
<evidence type="ECO:0000256" key="4">
    <source>
        <dbReference type="ARBA" id="ARBA00023163"/>
    </source>
</evidence>
<dbReference type="FunFam" id="4.10.280.10:FF:000104">
    <property type="entry name" value="Transcription factor bHLH34"/>
    <property type="match status" value="1"/>
</dbReference>
<gene>
    <name evidence="8" type="ORF">POM88_017170</name>
    <name evidence="9" type="ORF">POM88_017183</name>
</gene>
<dbReference type="InterPro" id="IPR036638">
    <property type="entry name" value="HLH_DNA-bd_sf"/>
</dbReference>
<dbReference type="PANTHER" id="PTHR46133">
    <property type="entry name" value="BHLH TRANSCRIPTION FACTOR"/>
    <property type="match status" value="1"/>
</dbReference>
<dbReference type="GO" id="GO:0046983">
    <property type="term" value="F:protein dimerization activity"/>
    <property type="evidence" value="ECO:0007669"/>
    <property type="project" value="InterPro"/>
</dbReference>
<dbReference type="PANTHER" id="PTHR46133:SF28">
    <property type="entry name" value="BHLH TRANSCRIPTION FACTOR"/>
    <property type="match status" value="1"/>
</dbReference>
<protein>
    <submittedName>
        <fullName evidence="8">Transcription factor ILR3</fullName>
    </submittedName>
</protein>
<evidence type="ECO:0000256" key="1">
    <source>
        <dbReference type="ARBA" id="ARBA00004123"/>
    </source>
</evidence>
<dbReference type="GO" id="GO:0003700">
    <property type="term" value="F:DNA-binding transcription factor activity"/>
    <property type="evidence" value="ECO:0007669"/>
    <property type="project" value="InterPro"/>
</dbReference>
<dbReference type="AlphaFoldDB" id="A0AAD8IR93"/>
<feature type="domain" description="BHLH" evidence="7">
    <location>
        <begin position="80"/>
        <end position="131"/>
    </location>
</feature>
<dbReference type="SMART" id="SM00353">
    <property type="entry name" value="HLH"/>
    <property type="match status" value="1"/>
</dbReference>
<dbReference type="Gene3D" id="1.20.5.1000">
    <property type="entry name" value="arf6 gtpase in complex with a specific effector, jip4"/>
    <property type="match status" value="1"/>
</dbReference>